<accession>A0A8D8LBN2</accession>
<sequence>MTVLDVKSVEQFVLQNFSPSPDSIVDLKKFSRRVVPTKKDTSGPALASWQLPDRTLMQTELFRVARWDRCWVRRACQRCCTTKNLQQGKGQTKGVEATAGACGFWSIYKVPNTPSKLG</sequence>
<organism evidence="1">
    <name type="scientific">Culex pipiens</name>
    <name type="common">House mosquito</name>
    <dbReference type="NCBI Taxonomy" id="7175"/>
    <lineage>
        <taxon>Eukaryota</taxon>
        <taxon>Metazoa</taxon>
        <taxon>Ecdysozoa</taxon>
        <taxon>Arthropoda</taxon>
        <taxon>Hexapoda</taxon>
        <taxon>Insecta</taxon>
        <taxon>Pterygota</taxon>
        <taxon>Neoptera</taxon>
        <taxon>Endopterygota</taxon>
        <taxon>Diptera</taxon>
        <taxon>Nematocera</taxon>
        <taxon>Culicoidea</taxon>
        <taxon>Culicidae</taxon>
        <taxon>Culicinae</taxon>
        <taxon>Culicini</taxon>
        <taxon>Culex</taxon>
        <taxon>Culex</taxon>
    </lineage>
</organism>
<proteinExistence type="predicted"/>
<dbReference type="EMBL" id="HBUE01244795">
    <property type="protein sequence ID" value="CAG6551394.1"/>
    <property type="molecule type" value="Transcribed_RNA"/>
</dbReference>
<dbReference type="EMBL" id="HBUE01351904">
    <property type="protein sequence ID" value="CAG6603693.1"/>
    <property type="molecule type" value="Transcribed_RNA"/>
</dbReference>
<dbReference type="AlphaFoldDB" id="A0A8D8LBN2"/>
<dbReference type="EMBL" id="HBUE01351906">
    <property type="protein sequence ID" value="CAG6603694.1"/>
    <property type="molecule type" value="Transcribed_RNA"/>
</dbReference>
<dbReference type="EMBL" id="HBUE01244797">
    <property type="protein sequence ID" value="CAG6551395.1"/>
    <property type="molecule type" value="Transcribed_RNA"/>
</dbReference>
<protein>
    <submittedName>
        <fullName evidence="1">(northern house mosquito) hypothetical protein</fullName>
    </submittedName>
</protein>
<evidence type="ECO:0000313" key="1">
    <source>
        <dbReference type="EMBL" id="CAG6603693.1"/>
    </source>
</evidence>
<name>A0A8D8LBN2_CULPI</name>
<reference evidence="1" key="1">
    <citation type="submission" date="2021-05" db="EMBL/GenBank/DDBJ databases">
        <authorList>
            <person name="Alioto T."/>
            <person name="Alioto T."/>
            <person name="Gomez Garrido J."/>
        </authorList>
    </citation>
    <scope>NUCLEOTIDE SEQUENCE</scope>
</reference>